<keyword evidence="9 10" id="KW-0472">Membrane</keyword>
<dbReference type="Gene3D" id="1.50.40.10">
    <property type="entry name" value="Mitochondrial carrier domain"/>
    <property type="match status" value="2"/>
</dbReference>
<feature type="repeat" description="Solcar" evidence="10">
    <location>
        <begin position="243"/>
        <end position="335"/>
    </location>
</feature>
<evidence type="ECO:0000256" key="11">
    <source>
        <dbReference type="RuleBase" id="RU000488"/>
    </source>
</evidence>
<keyword evidence="14" id="KW-1185">Reference proteome</keyword>
<evidence type="ECO:0000256" key="6">
    <source>
        <dbReference type="ARBA" id="ARBA00022792"/>
    </source>
</evidence>
<dbReference type="EMBL" id="LN890987">
    <property type="protein sequence ID" value="CUS12621.1"/>
    <property type="molecule type" value="Genomic_DNA"/>
</dbReference>
<keyword evidence="4 10" id="KW-0812">Transmembrane</keyword>
<evidence type="ECO:0000256" key="3">
    <source>
        <dbReference type="ARBA" id="ARBA00022448"/>
    </source>
</evidence>
<evidence type="ECO:0000313" key="14">
    <source>
        <dbReference type="Proteomes" id="UP001412239"/>
    </source>
</evidence>
<evidence type="ECO:0000256" key="2">
    <source>
        <dbReference type="ARBA" id="ARBA00006375"/>
    </source>
</evidence>
<feature type="repeat" description="Solcar" evidence="10">
    <location>
        <begin position="66"/>
        <end position="234"/>
    </location>
</feature>
<protein>
    <submittedName>
        <fullName evidence="13">Uncharacterized protein</fullName>
    </submittedName>
</protein>
<dbReference type="Proteomes" id="UP001412239">
    <property type="component" value="Unassembled WGS sequence"/>
</dbReference>
<feature type="region of interest" description="Disordered" evidence="12">
    <location>
        <begin position="97"/>
        <end position="118"/>
    </location>
</feature>
<sequence length="469" mass="51294">MSGAETSVAESIEMAGVKEAAVDNSDKNHGLRTWIDESGSGRGKFETVPGLESNCGNNGKEGEPDITAGQKMLAACSGSLFTSLLVTPLDVVRVRLQSQQPPSSKNAAVNSSSSTSPLRAHKLPLTPLQFQSMAHLSAPELGVTACCREVFWINNTSEACIAPTSSLSAGTILNDSCVVEEASRRRFHGTWEGLVKIARYEGVSSLWRGLSPTLLMAVPSNVIYFTGYDTLRTSTWSPFNHFGSFWGPLIAGSAARAISATAISPIEMFKTRLQAVSNTHLNSSKGIFRGTFDTTKDMVAKDGVRSLWRGLELTLWRDVPFSGVYWLGYETIKSFIRSEREREWHLSSLHFRHPAKHHVKKDLHSESTFTDSFVAGAVSGSIAAFLTQPFDVGKTRRQISAHAGIETRGDMPRVLYNIFKAEGASGLWRGCVPRILKVSPACAIMISSYEVGKKAARKMNRKREVFAVW</sequence>
<keyword evidence="8" id="KW-0496">Mitochondrion</keyword>
<evidence type="ECO:0000256" key="1">
    <source>
        <dbReference type="ARBA" id="ARBA00004448"/>
    </source>
</evidence>
<dbReference type="PROSITE" id="PS50920">
    <property type="entry name" value="SOLCAR"/>
    <property type="match status" value="3"/>
</dbReference>
<feature type="region of interest" description="Disordered" evidence="12">
    <location>
        <begin position="42"/>
        <end position="61"/>
    </location>
</feature>
<organism evidence="13 14">
    <name type="scientific">Tuber aestivum</name>
    <name type="common">summer truffle</name>
    <dbReference type="NCBI Taxonomy" id="59557"/>
    <lineage>
        <taxon>Eukaryota</taxon>
        <taxon>Fungi</taxon>
        <taxon>Dikarya</taxon>
        <taxon>Ascomycota</taxon>
        <taxon>Pezizomycotina</taxon>
        <taxon>Pezizomycetes</taxon>
        <taxon>Pezizales</taxon>
        <taxon>Tuberaceae</taxon>
        <taxon>Tuber</taxon>
    </lineage>
</organism>
<evidence type="ECO:0000256" key="8">
    <source>
        <dbReference type="ARBA" id="ARBA00023128"/>
    </source>
</evidence>
<evidence type="ECO:0000256" key="4">
    <source>
        <dbReference type="ARBA" id="ARBA00022692"/>
    </source>
</evidence>
<dbReference type="InterPro" id="IPR018108">
    <property type="entry name" value="MCP_transmembrane"/>
</dbReference>
<dbReference type="AlphaFoldDB" id="A0A292Q0Q7"/>
<dbReference type="GO" id="GO:1990542">
    <property type="term" value="P:mitochondrial transmembrane transport"/>
    <property type="evidence" value="ECO:0007669"/>
    <property type="project" value="InterPro"/>
</dbReference>
<dbReference type="PANTHER" id="PTHR45760:SF2">
    <property type="entry name" value="FI19922P1-RELATED"/>
    <property type="match status" value="1"/>
</dbReference>
<reference evidence="13" key="1">
    <citation type="submission" date="2015-10" db="EMBL/GenBank/DDBJ databases">
        <authorList>
            <person name="Regsiter A."/>
            <person name="william w."/>
        </authorList>
    </citation>
    <scope>NUCLEOTIDE SEQUENCE</scope>
    <source>
        <strain evidence="13">Montdore</strain>
    </source>
</reference>
<comment type="similarity">
    <text evidence="2 11">Belongs to the mitochondrial carrier (TC 2.A.29) family.</text>
</comment>
<dbReference type="InterPro" id="IPR045315">
    <property type="entry name" value="Mtm1-like"/>
</dbReference>
<evidence type="ECO:0000256" key="12">
    <source>
        <dbReference type="SAM" id="MobiDB-lite"/>
    </source>
</evidence>
<feature type="repeat" description="Solcar" evidence="10">
    <location>
        <begin position="367"/>
        <end position="455"/>
    </location>
</feature>
<proteinExistence type="inferred from homology"/>
<dbReference type="PANTHER" id="PTHR45760">
    <property type="entry name" value="FI19922P1-RELATED"/>
    <property type="match status" value="1"/>
</dbReference>
<gene>
    <name evidence="13" type="ORF">GSTUAT00003233001</name>
</gene>
<keyword evidence="6" id="KW-0999">Mitochondrion inner membrane</keyword>
<evidence type="ECO:0000313" key="13">
    <source>
        <dbReference type="EMBL" id="CUS12621.1"/>
    </source>
</evidence>
<evidence type="ECO:0000256" key="7">
    <source>
        <dbReference type="ARBA" id="ARBA00022989"/>
    </source>
</evidence>
<dbReference type="InterPro" id="IPR023395">
    <property type="entry name" value="MCP_dom_sf"/>
</dbReference>
<accession>A0A292Q0Q7</accession>
<keyword evidence="5" id="KW-0677">Repeat</keyword>
<dbReference type="Pfam" id="PF00153">
    <property type="entry name" value="Mito_carr"/>
    <property type="match status" value="4"/>
</dbReference>
<evidence type="ECO:0000256" key="10">
    <source>
        <dbReference type="PROSITE-ProRule" id="PRU00282"/>
    </source>
</evidence>
<keyword evidence="3 11" id="KW-0813">Transport</keyword>
<dbReference type="SUPFAM" id="SSF103506">
    <property type="entry name" value="Mitochondrial carrier"/>
    <property type="match status" value="1"/>
</dbReference>
<dbReference type="GO" id="GO:0005743">
    <property type="term" value="C:mitochondrial inner membrane"/>
    <property type="evidence" value="ECO:0007669"/>
    <property type="project" value="UniProtKB-SubCell"/>
</dbReference>
<comment type="subcellular location">
    <subcellularLocation>
        <location evidence="1">Mitochondrion inner membrane</location>
        <topology evidence="1">Multi-pass membrane protein</topology>
    </subcellularLocation>
</comment>
<keyword evidence="7" id="KW-1133">Transmembrane helix</keyword>
<evidence type="ECO:0000256" key="5">
    <source>
        <dbReference type="ARBA" id="ARBA00022737"/>
    </source>
</evidence>
<name>A0A292Q0Q7_9PEZI</name>
<evidence type="ECO:0000256" key="9">
    <source>
        <dbReference type="ARBA" id="ARBA00023136"/>
    </source>
</evidence>
<feature type="compositionally biased region" description="Low complexity" evidence="12">
    <location>
        <begin position="103"/>
        <end position="116"/>
    </location>
</feature>